<feature type="signal peptide" evidence="1">
    <location>
        <begin position="1"/>
        <end position="19"/>
    </location>
</feature>
<organism evidence="3 4">
    <name type="scientific">Paraferrimonas haliotis</name>
    <dbReference type="NCBI Taxonomy" id="2013866"/>
    <lineage>
        <taxon>Bacteria</taxon>
        <taxon>Pseudomonadati</taxon>
        <taxon>Pseudomonadota</taxon>
        <taxon>Gammaproteobacteria</taxon>
        <taxon>Alteromonadales</taxon>
        <taxon>Ferrimonadaceae</taxon>
        <taxon>Paraferrimonas</taxon>
    </lineage>
</organism>
<dbReference type="Pfam" id="PF13406">
    <property type="entry name" value="SLT_2"/>
    <property type="match status" value="1"/>
</dbReference>
<dbReference type="GO" id="GO:0009253">
    <property type="term" value="P:peptidoglycan catabolic process"/>
    <property type="evidence" value="ECO:0007669"/>
    <property type="project" value="TreeGrafter"/>
</dbReference>
<dbReference type="GO" id="GO:0008933">
    <property type="term" value="F:peptidoglycan lytic transglycosylase activity"/>
    <property type="evidence" value="ECO:0007669"/>
    <property type="project" value="TreeGrafter"/>
</dbReference>
<dbReference type="InterPro" id="IPR023346">
    <property type="entry name" value="Lysozyme-like_dom_sf"/>
</dbReference>
<dbReference type="InterPro" id="IPR043426">
    <property type="entry name" value="MltB-like"/>
</dbReference>
<feature type="chain" id="PRO_5041445091" evidence="1">
    <location>
        <begin position="20"/>
        <end position="324"/>
    </location>
</feature>
<evidence type="ECO:0000259" key="2">
    <source>
        <dbReference type="Pfam" id="PF13406"/>
    </source>
</evidence>
<keyword evidence="1" id="KW-0732">Signal</keyword>
<evidence type="ECO:0000313" key="3">
    <source>
        <dbReference type="EMBL" id="GLS84742.1"/>
    </source>
</evidence>
<dbReference type="EMBL" id="BSPO01000003">
    <property type="protein sequence ID" value="GLS84742.1"/>
    <property type="molecule type" value="Genomic_DNA"/>
</dbReference>
<proteinExistence type="predicted"/>
<comment type="caution">
    <text evidence="3">The sequence shown here is derived from an EMBL/GenBank/DDBJ whole genome shotgun (WGS) entry which is preliminary data.</text>
</comment>
<dbReference type="Gene3D" id="1.10.8.350">
    <property type="entry name" value="Bacterial muramidase"/>
    <property type="match status" value="1"/>
</dbReference>
<evidence type="ECO:0000256" key="1">
    <source>
        <dbReference type="SAM" id="SignalP"/>
    </source>
</evidence>
<dbReference type="InterPro" id="IPR031304">
    <property type="entry name" value="SLT_2"/>
</dbReference>
<dbReference type="Proteomes" id="UP001157439">
    <property type="component" value="Unassembled WGS sequence"/>
</dbReference>
<feature type="domain" description="Transglycosylase SLT" evidence="2">
    <location>
        <begin position="27"/>
        <end position="302"/>
    </location>
</feature>
<name>A0AA37TNL1_9GAMM</name>
<accession>A0AA37TNL1</accession>
<dbReference type="Gene3D" id="1.10.530.10">
    <property type="match status" value="1"/>
</dbReference>
<reference evidence="3 4" key="1">
    <citation type="journal article" date="2014" name="Int. J. Syst. Evol. Microbiol.">
        <title>Complete genome sequence of Corynebacterium casei LMG S-19264T (=DSM 44701T), isolated from a smear-ripened cheese.</title>
        <authorList>
            <consortium name="US DOE Joint Genome Institute (JGI-PGF)"/>
            <person name="Walter F."/>
            <person name="Albersmeier A."/>
            <person name="Kalinowski J."/>
            <person name="Ruckert C."/>
        </authorList>
    </citation>
    <scope>NUCLEOTIDE SEQUENCE [LARGE SCALE GENOMIC DNA]</scope>
    <source>
        <strain evidence="3 4">NBRC 112785</strain>
    </source>
</reference>
<protein>
    <submittedName>
        <fullName evidence="3">Lytic transglycosylase</fullName>
    </submittedName>
</protein>
<dbReference type="PANTHER" id="PTHR30163:SF8">
    <property type="entry name" value="LYTIC MUREIN TRANSGLYCOSYLASE"/>
    <property type="match status" value="1"/>
</dbReference>
<gene>
    <name evidence="3" type="ORF">GCM10007894_27190</name>
</gene>
<dbReference type="PANTHER" id="PTHR30163">
    <property type="entry name" value="MEMBRANE-BOUND LYTIC MUREIN TRANSGLYCOSYLASE B"/>
    <property type="match status" value="1"/>
</dbReference>
<dbReference type="RefSeq" id="WP_158220720.1">
    <property type="nucleotide sequence ID" value="NZ_BSPO01000003.1"/>
</dbReference>
<keyword evidence="4" id="KW-1185">Reference proteome</keyword>
<dbReference type="AlphaFoldDB" id="A0AA37TNL1"/>
<evidence type="ECO:0000313" key="4">
    <source>
        <dbReference type="Proteomes" id="UP001157439"/>
    </source>
</evidence>
<sequence length="324" mass="36518">MRYFIGLILGLGCVFTATAATSFDSYSDYVAHVEKQAVASGMTESRIKPILSSVKRYKRMSVESPLAEEAPEMNLERYLRQYAPMDKVRQVRSYYNDHQALFEQIDAAYGVQVRFIVAKWALLHDFGREQGSFPALSVLISRGYADQDNAYWMEQTLAALQLVVSGQYRLEQLTSNGDGLLGPYLLSPTQLLSYGVDYDNDGRIDVWNNLGDIMATLANELSEQGWDRRRTWGRQAKLTEALDASLFNFETVQSLANWEALGVTAWDGGRLPQISNMDVGLVVPDGIEGRIYIGYPNFKLLMGESFPFYQAIATAYLADRIKFQ</sequence>
<dbReference type="SUPFAM" id="SSF53955">
    <property type="entry name" value="Lysozyme-like"/>
    <property type="match status" value="1"/>
</dbReference>